<dbReference type="EMBL" id="AUZY01011611">
    <property type="protein sequence ID" value="EQD33838.1"/>
    <property type="molecule type" value="Genomic_DNA"/>
</dbReference>
<accession>T0YL38</accession>
<dbReference type="Pfam" id="PF00176">
    <property type="entry name" value="SNF2-rel_dom"/>
    <property type="match status" value="1"/>
</dbReference>
<feature type="domain" description="Helicase ATP-binding" evidence="3">
    <location>
        <begin position="1"/>
        <end position="116"/>
    </location>
</feature>
<feature type="region of interest" description="Disordered" evidence="2">
    <location>
        <begin position="238"/>
        <end position="259"/>
    </location>
</feature>
<name>T0YL38_9ZZZZ</name>
<dbReference type="Gene3D" id="3.40.50.10810">
    <property type="entry name" value="Tandem AAA-ATPase domain"/>
    <property type="match status" value="1"/>
</dbReference>
<dbReference type="GO" id="GO:0005524">
    <property type="term" value="F:ATP binding"/>
    <property type="evidence" value="ECO:0007669"/>
    <property type="project" value="InterPro"/>
</dbReference>
<dbReference type="PROSITE" id="PS51192">
    <property type="entry name" value="HELICASE_ATP_BIND_1"/>
    <property type="match status" value="1"/>
</dbReference>
<evidence type="ECO:0000259" key="3">
    <source>
        <dbReference type="PROSITE" id="PS51192"/>
    </source>
</evidence>
<dbReference type="PANTHER" id="PTHR45766">
    <property type="entry name" value="DNA ANNEALING HELICASE AND ENDONUCLEASE ZRANB3 FAMILY MEMBER"/>
    <property type="match status" value="1"/>
</dbReference>
<organism evidence="4">
    <name type="scientific">mine drainage metagenome</name>
    <dbReference type="NCBI Taxonomy" id="410659"/>
    <lineage>
        <taxon>unclassified sequences</taxon>
        <taxon>metagenomes</taxon>
        <taxon>ecological metagenomes</taxon>
    </lineage>
</organism>
<dbReference type="PANTHER" id="PTHR45766:SF6">
    <property type="entry name" value="SWI_SNF-RELATED MATRIX-ASSOCIATED ACTIN-DEPENDENT REGULATOR OF CHROMATIN SUBFAMILY A-LIKE PROTEIN 1"/>
    <property type="match status" value="1"/>
</dbReference>
<keyword evidence="1" id="KW-0378">Hydrolase</keyword>
<protein>
    <submittedName>
        <fullName evidence="4">SNF2-related protein</fullName>
    </submittedName>
</protein>
<evidence type="ECO:0000313" key="4">
    <source>
        <dbReference type="EMBL" id="EQD33838.1"/>
    </source>
</evidence>
<dbReference type="AlphaFoldDB" id="T0YL38"/>
<reference evidence="4" key="2">
    <citation type="journal article" date="2014" name="ISME J.">
        <title>Microbial stratification in low pH oxic and suboxic macroscopic growths along an acid mine drainage.</title>
        <authorList>
            <person name="Mendez-Garcia C."/>
            <person name="Mesa V."/>
            <person name="Sprenger R.R."/>
            <person name="Richter M."/>
            <person name="Diez M.S."/>
            <person name="Solano J."/>
            <person name="Bargiela R."/>
            <person name="Golyshina O.V."/>
            <person name="Manteca A."/>
            <person name="Ramos J.L."/>
            <person name="Gallego J.R."/>
            <person name="Llorente I."/>
            <person name="Martins Dos Santos V.A."/>
            <person name="Jensen O.N."/>
            <person name="Pelaez A.I."/>
            <person name="Sanchez J."/>
            <person name="Ferrer M."/>
        </authorList>
    </citation>
    <scope>NUCLEOTIDE SEQUENCE</scope>
</reference>
<dbReference type="InterPro" id="IPR027417">
    <property type="entry name" value="P-loop_NTPase"/>
</dbReference>
<reference evidence="4" key="1">
    <citation type="submission" date="2013-08" db="EMBL/GenBank/DDBJ databases">
        <authorList>
            <person name="Mendez C."/>
            <person name="Richter M."/>
            <person name="Ferrer M."/>
            <person name="Sanchez J."/>
        </authorList>
    </citation>
    <scope>NUCLEOTIDE SEQUENCE</scope>
</reference>
<dbReference type="InterPro" id="IPR000330">
    <property type="entry name" value="SNF2_N"/>
</dbReference>
<sequence length="259" mass="28489">PSGLVEQWQEELDRKFALPSLLIKGGAWEPTFWSGDDPVVIASLAAARRAPLKDAIVAESWDLVIVDEAHHLKNPQTASARLARQLQSRYLLLLTATPVENRLDDLFQLVSLVRPGHFGTPAAFRQRHAGLTGLESARNLSELQRRTREVMIRHRRSEVARMLPRRLAETLRITPGKAEADLYRLVAERVRRRGREGSPQEALALRAVLRAAGSSPAALHSALETVGWTDLAALAGGDPGERRRCGPCSNSSAATAARR</sequence>
<gene>
    <name evidence="4" type="ORF">B1B_17394</name>
</gene>
<dbReference type="SUPFAM" id="SSF52540">
    <property type="entry name" value="P-loop containing nucleoside triphosphate hydrolases"/>
    <property type="match status" value="1"/>
</dbReference>
<evidence type="ECO:0000256" key="2">
    <source>
        <dbReference type="SAM" id="MobiDB-lite"/>
    </source>
</evidence>
<feature type="non-terminal residue" evidence="4">
    <location>
        <position position="1"/>
    </location>
</feature>
<evidence type="ECO:0000256" key="1">
    <source>
        <dbReference type="ARBA" id="ARBA00022801"/>
    </source>
</evidence>
<feature type="compositionally biased region" description="Polar residues" evidence="2">
    <location>
        <begin position="248"/>
        <end position="259"/>
    </location>
</feature>
<dbReference type="InterPro" id="IPR014001">
    <property type="entry name" value="Helicase_ATP-bd"/>
</dbReference>
<feature type="non-terminal residue" evidence="4">
    <location>
        <position position="259"/>
    </location>
</feature>
<comment type="caution">
    <text evidence="4">The sequence shown here is derived from an EMBL/GenBank/DDBJ whole genome shotgun (WGS) entry which is preliminary data.</text>
</comment>
<dbReference type="GO" id="GO:0016787">
    <property type="term" value="F:hydrolase activity"/>
    <property type="evidence" value="ECO:0007669"/>
    <property type="project" value="UniProtKB-KW"/>
</dbReference>
<dbReference type="InterPro" id="IPR038718">
    <property type="entry name" value="SNF2-like_sf"/>
</dbReference>
<proteinExistence type="predicted"/>